<keyword evidence="9" id="KW-1185">Reference proteome</keyword>
<feature type="transmembrane region" description="Helical" evidence="7">
    <location>
        <begin position="12"/>
        <end position="37"/>
    </location>
</feature>
<reference evidence="9" key="2">
    <citation type="journal article" date="2007" name="PLoS Biol.">
        <title>Survey sequencing and comparative analysis of the elephant shark (Callorhinchus milii) genome.</title>
        <authorList>
            <person name="Venkatesh B."/>
            <person name="Kirkness E.F."/>
            <person name="Loh Y.H."/>
            <person name="Halpern A.L."/>
            <person name="Lee A.P."/>
            <person name="Johnson J."/>
            <person name="Dandona N."/>
            <person name="Viswanathan L.D."/>
            <person name="Tay A."/>
            <person name="Venter J.C."/>
            <person name="Strausberg R.L."/>
            <person name="Brenner S."/>
        </authorList>
    </citation>
    <scope>NUCLEOTIDE SEQUENCE [LARGE SCALE GENOMIC DNA]</scope>
</reference>
<evidence type="ECO:0000313" key="8">
    <source>
        <dbReference type="Ensembl" id="ENSCMIP00000003213.1"/>
    </source>
</evidence>
<feature type="transmembrane region" description="Helical" evidence="7">
    <location>
        <begin position="311"/>
        <end position="332"/>
    </location>
</feature>
<dbReference type="STRING" id="7868.ENSCMIP00000003213"/>
<comment type="similarity">
    <text evidence="2 7">Belongs to the XK family.</text>
</comment>
<keyword evidence="6 7" id="KW-0472">Membrane</keyword>
<dbReference type="Proteomes" id="UP000314986">
    <property type="component" value="Unassembled WGS sequence"/>
</dbReference>
<sequence length="380" mass="44374">MDWESDRLTFDFTMVVTGLFLYVGDVGTDLWVALSFWREGRVVWFALVLGSMLLAAVTIQIFSLSWHCDDQKQSRQNGSESQPPPCHHYCRMIFLVLKCGYMTAFKDQDDHWKAIYLATDLSMLRLFEAFLETAPQLILQTFILLQYEHRNYIQYLSVIASCTSISWATLDYYVALRKSLPLKKKLVCGLPYVTYVLYKWLTLCSKILSMTLLATLHIIGIAAYVSVMWIIMITWVLKQNTKFTTSKCQEFIYRLVVSIIMIFTFFNIKGQNTRLSMGYYYVLRIVETFVIVLLCWLLKDPSFDKGYDLPVSIVIGVTLVMGIFCLILYYVFFQPNSSEVYYDEVDGNLSNGQNENSQRNHEADTYHKRKYLRQKMFLLE</sequence>
<dbReference type="PANTHER" id="PTHR16024:SF13">
    <property type="entry name" value="XK-RELATED PROTEIN 9"/>
    <property type="match status" value="1"/>
</dbReference>
<reference evidence="9" key="1">
    <citation type="journal article" date="2006" name="Science">
        <title>Ancient noncoding elements conserved in the human genome.</title>
        <authorList>
            <person name="Venkatesh B."/>
            <person name="Kirkness E.F."/>
            <person name="Loh Y.H."/>
            <person name="Halpern A.L."/>
            <person name="Lee A.P."/>
            <person name="Johnson J."/>
            <person name="Dandona N."/>
            <person name="Viswanathan L.D."/>
            <person name="Tay A."/>
            <person name="Venter J.C."/>
            <person name="Strausberg R.L."/>
            <person name="Brenner S."/>
        </authorList>
    </citation>
    <scope>NUCLEOTIDE SEQUENCE [LARGE SCALE GENOMIC DNA]</scope>
</reference>
<reference evidence="8" key="5">
    <citation type="submission" date="2025-09" db="UniProtKB">
        <authorList>
            <consortium name="Ensembl"/>
        </authorList>
    </citation>
    <scope>IDENTIFICATION</scope>
</reference>
<comment type="subcellular location">
    <subcellularLocation>
        <location evidence="1">Cell membrane</location>
        <topology evidence="1">Multi-pass membrane protein</topology>
    </subcellularLocation>
    <subcellularLocation>
        <location evidence="7">Membrane</location>
        <topology evidence="7">Multi-pass membrane protein</topology>
    </subcellularLocation>
</comment>
<dbReference type="Ensembl" id="ENSCMIT00000003335.1">
    <property type="protein sequence ID" value="ENSCMIP00000003213.1"/>
    <property type="gene ID" value="ENSCMIG00000001918.1"/>
</dbReference>
<name>A0A4W3GI30_CALMI</name>
<evidence type="ECO:0000256" key="5">
    <source>
        <dbReference type="ARBA" id="ARBA00022989"/>
    </source>
</evidence>
<feature type="transmembrane region" description="Helical" evidence="7">
    <location>
        <begin position="280"/>
        <end position="299"/>
    </location>
</feature>
<keyword evidence="4 7" id="KW-0812">Transmembrane</keyword>
<feature type="transmembrane region" description="Helical" evidence="7">
    <location>
        <begin position="207"/>
        <end position="231"/>
    </location>
</feature>
<evidence type="ECO:0000256" key="1">
    <source>
        <dbReference type="ARBA" id="ARBA00004651"/>
    </source>
</evidence>
<protein>
    <recommendedName>
        <fullName evidence="7">XK-related protein</fullName>
    </recommendedName>
</protein>
<dbReference type="InParanoid" id="A0A4W3GI30"/>
<feature type="transmembrane region" description="Helical" evidence="7">
    <location>
        <begin position="153"/>
        <end position="175"/>
    </location>
</feature>
<keyword evidence="5 7" id="KW-1133">Transmembrane helix</keyword>
<keyword evidence="3" id="KW-1003">Cell membrane</keyword>
<evidence type="ECO:0000256" key="7">
    <source>
        <dbReference type="RuleBase" id="RU910716"/>
    </source>
</evidence>
<dbReference type="GeneTree" id="ENSGT01140000282565"/>
<dbReference type="InterPro" id="IPR050895">
    <property type="entry name" value="XK-related_scramblase"/>
</dbReference>
<dbReference type="InterPro" id="IPR018629">
    <property type="entry name" value="XK-rel"/>
</dbReference>
<evidence type="ECO:0000256" key="2">
    <source>
        <dbReference type="ARBA" id="ARBA00008789"/>
    </source>
</evidence>
<feature type="transmembrane region" description="Helical" evidence="7">
    <location>
        <begin position="43"/>
        <end position="66"/>
    </location>
</feature>
<reference evidence="9" key="3">
    <citation type="journal article" date="2014" name="Nature">
        <title>Elephant shark genome provides unique insights into gnathostome evolution.</title>
        <authorList>
            <consortium name="International Elephant Shark Genome Sequencing Consortium"/>
            <person name="Venkatesh B."/>
            <person name="Lee A.P."/>
            <person name="Ravi V."/>
            <person name="Maurya A.K."/>
            <person name="Lian M.M."/>
            <person name="Swann J.B."/>
            <person name="Ohta Y."/>
            <person name="Flajnik M.F."/>
            <person name="Sutoh Y."/>
            <person name="Kasahara M."/>
            <person name="Hoon S."/>
            <person name="Gangu V."/>
            <person name="Roy S.W."/>
            <person name="Irimia M."/>
            <person name="Korzh V."/>
            <person name="Kondrychyn I."/>
            <person name="Lim Z.W."/>
            <person name="Tay B.H."/>
            <person name="Tohari S."/>
            <person name="Kong K.W."/>
            <person name="Ho S."/>
            <person name="Lorente-Galdos B."/>
            <person name="Quilez J."/>
            <person name="Marques-Bonet T."/>
            <person name="Raney B.J."/>
            <person name="Ingham P.W."/>
            <person name="Tay A."/>
            <person name="Hillier L.W."/>
            <person name="Minx P."/>
            <person name="Boehm T."/>
            <person name="Wilson R.K."/>
            <person name="Brenner S."/>
            <person name="Warren W.C."/>
        </authorList>
    </citation>
    <scope>NUCLEOTIDE SEQUENCE [LARGE SCALE GENOMIC DNA]</scope>
</reference>
<dbReference type="Pfam" id="PF09815">
    <property type="entry name" value="XK-related"/>
    <property type="match status" value="1"/>
</dbReference>
<feature type="transmembrane region" description="Helical" evidence="7">
    <location>
        <begin position="251"/>
        <end position="268"/>
    </location>
</feature>
<accession>A0A4W3GI30</accession>
<evidence type="ECO:0000256" key="3">
    <source>
        <dbReference type="ARBA" id="ARBA00022475"/>
    </source>
</evidence>
<evidence type="ECO:0000256" key="4">
    <source>
        <dbReference type="ARBA" id="ARBA00022692"/>
    </source>
</evidence>
<dbReference type="GO" id="GO:0005886">
    <property type="term" value="C:plasma membrane"/>
    <property type="evidence" value="ECO:0007669"/>
    <property type="project" value="UniProtKB-SubCell"/>
</dbReference>
<proteinExistence type="inferred from homology"/>
<dbReference type="OMA" id="RDCRMKY"/>
<dbReference type="PANTHER" id="PTHR16024">
    <property type="entry name" value="XK-RELATED PROTEIN"/>
    <property type="match status" value="1"/>
</dbReference>
<evidence type="ECO:0000256" key="6">
    <source>
        <dbReference type="ARBA" id="ARBA00023136"/>
    </source>
</evidence>
<dbReference type="AlphaFoldDB" id="A0A4W3GI30"/>
<evidence type="ECO:0000313" key="9">
    <source>
        <dbReference type="Proteomes" id="UP000314986"/>
    </source>
</evidence>
<reference evidence="8" key="4">
    <citation type="submission" date="2025-08" db="UniProtKB">
        <authorList>
            <consortium name="Ensembl"/>
        </authorList>
    </citation>
    <scope>IDENTIFICATION</scope>
</reference>
<organism evidence="8 9">
    <name type="scientific">Callorhinchus milii</name>
    <name type="common">Ghost shark</name>
    <dbReference type="NCBI Taxonomy" id="7868"/>
    <lineage>
        <taxon>Eukaryota</taxon>
        <taxon>Metazoa</taxon>
        <taxon>Chordata</taxon>
        <taxon>Craniata</taxon>
        <taxon>Vertebrata</taxon>
        <taxon>Chondrichthyes</taxon>
        <taxon>Holocephali</taxon>
        <taxon>Chimaeriformes</taxon>
        <taxon>Callorhinchidae</taxon>
        <taxon>Callorhinchus</taxon>
    </lineage>
</organism>